<dbReference type="AlphaFoldDB" id="A0A5P1EHV2"/>
<dbReference type="Gramene" id="ONK64747">
    <property type="protein sequence ID" value="ONK64747"/>
    <property type="gene ID" value="A4U43_C07F29450"/>
</dbReference>
<name>A0A5P1EHV2_ASPOF</name>
<reference evidence="2" key="1">
    <citation type="journal article" date="2017" name="Nat. Commun.">
        <title>The asparagus genome sheds light on the origin and evolution of a young Y chromosome.</title>
        <authorList>
            <person name="Harkess A."/>
            <person name="Zhou J."/>
            <person name="Xu C."/>
            <person name="Bowers J.E."/>
            <person name="Van der Hulst R."/>
            <person name="Ayyampalayam S."/>
            <person name="Mercati F."/>
            <person name="Riccardi P."/>
            <person name="McKain M.R."/>
            <person name="Kakrana A."/>
            <person name="Tang H."/>
            <person name="Ray J."/>
            <person name="Groenendijk J."/>
            <person name="Arikit S."/>
            <person name="Mathioni S.M."/>
            <person name="Nakano M."/>
            <person name="Shan H."/>
            <person name="Telgmann-Rauber A."/>
            <person name="Kanno A."/>
            <person name="Yue Z."/>
            <person name="Chen H."/>
            <person name="Li W."/>
            <person name="Chen Y."/>
            <person name="Xu X."/>
            <person name="Zhang Y."/>
            <person name="Luo S."/>
            <person name="Chen H."/>
            <person name="Gao J."/>
            <person name="Mao Z."/>
            <person name="Pires J.C."/>
            <person name="Luo M."/>
            <person name="Kudrna D."/>
            <person name="Wing R.A."/>
            <person name="Meyers B.C."/>
            <person name="Yi K."/>
            <person name="Kong H."/>
            <person name="Lavrijsen P."/>
            <person name="Sunseri F."/>
            <person name="Falavigna A."/>
            <person name="Ye Y."/>
            <person name="Leebens-Mack J.H."/>
            <person name="Chen G."/>
        </authorList>
    </citation>
    <scope>NUCLEOTIDE SEQUENCE [LARGE SCALE GENOMIC DNA]</scope>
    <source>
        <strain evidence="2">cv. DH0086</strain>
    </source>
</reference>
<organism evidence="1 2">
    <name type="scientific">Asparagus officinalis</name>
    <name type="common">Garden asparagus</name>
    <dbReference type="NCBI Taxonomy" id="4686"/>
    <lineage>
        <taxon>Eukaryota</taxon>
        <taxon>Viridiplantae</taxon>
        <taxon>Streptophyta</taxon>
        <taxon>Embryophyta</taxon>
        <taxon>Tracheophyta</taxon>
        <taxon>Spermatophyta</taxon>
        <taxon>Magnoliopsida</taxon>
        <taxon>Liliopsida</taxon>
        <taxon>Asparagales</taxon>
        <taxon>Asparagaceae</taxon>
        <taxon>Asparagoideae</taxon>
        <taxon>Asparagus</taxon>
    </lineage>
</organism>
<dbReference type="Proteomes" id="UP000243459">
    <property type="component" value="Chromosome 7"/>
</dbReference>
<sequence length="112" mass="11762">MDRNEVVRRMNNAAVVATVLVMLMRIERAVVRARRDDGLTDWRGNGGELGCAGRAQREQGTEEGLRGCRLGEVATDGCGYRGELASCETARAQVAGGFGSGGGEFGGGEELG</sequence>
<protein>
    <submittedName>
        <fullName evidence="1">Uncharacterized protein</fullName>
    </submittedName>
</protein>
<proteinExistence type="predicted"/>
<gene>
    <name evidence="1" type="ORF">A4U43_C07F29450</name>
</gene>
<dbReference type="EMBL" id="CM007387">
    <property type="protein sequence ID" value="ONK64747.1"/>
    <property type="molecule type" value="Genomic_DNA"/>
</dbReference>
<accession>A0A5P1EHV2</accession>
<keyword evidence="2" id="KW-1185">Reference proteome</keyword>
<evidence type="ECO:0000313" key="1">
    <source>
        <dbReference type="EMBL" id="ONK64747.1"/>
    </source>
</evidence>
<evidence type="ECO:0000313" key="2">
    <source>
        <dbReference type="Proteomes" id="UP000243459"/>
    </source>
</evidence>